<reference evidence="1 2" key="1">
    <citation type="submission" date="2020-03" db="EMBL/GenBank/DDBJ databases">
        <title>Dissostichus mawsoni Genome sequencing and assembly.</title>
        <authorList>
            <person name="Park H."/>
        </authorList>
    </citation>
    <scope>NUCLEOTIDE SEQUENCE [LARGE SCALE GENOMIC DNA]</scope>
    <source>
        <strain evidence="1">DM0001</strain>
        <tissue evidence="1">Muscle</tissue>
    </source>
</reference>
<name>A0A7J5YFH4_DISMA</name>
<proteinExistence type="predicted"/>
<evidence type="ECO:0000313" key="2">
    <source>
        <dbReference type="Proteomes" id="UP000518266"/>
    </source>
</evidence>
<comment type="caution">
    <text evidence="1">The sequence shown here is derived from an EMBL/GenBank/DDBJ whole genome shotgun (WGS) entry which is preliminary data.</text>
</comment>
<dbReference type="AlphaFoldDB" id="A0A7J5YFH4"/>
<sequence length="108" mass="11881">MFLCTSLIWVTERRYSKKIKMAERDAMQLKVKPVDRHKNEGLGLAVLVDLEVDLGVVQLFVAAAPQRPAVDQQRGSPSSGPTMAMNSGCCTRANSALIRDCIPVRLPN</sequence>
<gene>
    <name evidence="1" type="ORF">F7725_021188</name>
</gene>
<dbReference type="Proteomes" id="UP000518266">
    <property type="component" value="Unassembled WGS sequence"/>
</dbReference>
<dbReference type="EMBL" id="JAAKFY010000013">
    <property type="protein sequence ID" value="KAF3848160.1"/>
    <property type="molecule type" value="Genomic_DNA"/>
</dbReference>
<protein>
    <submittedName>
        <fullName evidence="1">Uncharacterized protein</fullName>
    </submittedName>
</protein>
<organism evidence="1 2">
    <name type="scientific">Dissostichus mawsoni</name>
    <name type="common">Antarctic cod</name>
    <dbReference type="NCBI Taxonomy" id="36200"/>
    <lineage>
        <taxon>Eukaryota</taxon>
        <taxon>Metazoa</taxon>
        <taxon>Chordata</taxon>
        <taxon>Craniata</taxon>
        <taxon>Vertebrata</taxon>
        <taxon>Euteleostomi</taxon>
        <taxon>Actinopterygii</taxon>
        <taxon>Neopterygii</taxon>
        <taxon>Teleostei</taxon>
        <taxon>Neoteleostei</taxon>
        <taxon>Acanthomorphata</taxon>
        <taxon>Eupercaria</taxon>
        <taxon>Perciformes</taxon>
        <taxon>Notothenioidei</taxon>
        <taxon>Nototheniidae</taxon>
        <taxon>Dissostichus</taxon>
    </lineage>
</organism>
<evidence type="ECO:0000313" key="1">
    <source>
        <dbReference type="EMBL" id="KAF3848160.1"/>
    </source>
</evidence>
<accession>A0A7J5YFH4</accession>
<keyword evidence="2" id="KW-1185">Reference proteome</keyword>